<evidence type="ECO:0000313" key="1">
    <source>
        <dbReference type="EMBL" id="TWU72032.1"/>
    </source>
</evidence>
<dbReference type="AlphaFoldDB" id="A0A5C6G2L2"/>
<comment type="caution">
    <text evidence="1">The sequence shown here is derived from an EMBL/GenBank/DDBJ whole genome shotgun (WGS) entry which is preliminary data.</text>
</comment>
<sequence length="59" mass="7045">MNLIGRLYVWTQRDFGHRYTDLHLEDLFLIKGPFKGKSRFQHPSLGSYLKARDLRAEHD</sequence>
<evidence type="ECO:0000313" key="2">
    <source>
        <dbReference type="Proteomes" id="UP000317257"/>
    </source>
</evidence>
<protein>
    <submittedName>
        <fullName evidence="1">Uncharacterized protein</fullName>
    </submittedName>
</protein>
<proteinExistence type="predicted"/>
<dbReference type="Proteomes" id="UP000317257">
    <property type="component" value="Unassembled WGS sequence"/>
</dbReference>
<organism evidence="1 2">
    <name type="scientific">Metarhizium rileyi (strain RCEF 4871)</name>
    <name type="common">Nomuraea rileyi</name>
    <dbReference type="NCBI Taxonomy" id="1649241"/>
    <lineage>
        <taxon>Eukaryota</taxon>
        <taxon>Fungi</taxon>
        <taxon>Dikarya</taxon>
        <taxon>Ascomycota</taxon>
        <taxon>Pezizomycotina</taxon>
        <taxon>Sordariomycetes</taxon>
        <taxon>Hypocreomycetidae</taxon>
        <taxon>Hypocreales</taxon>
        <taxon>Clavicipitaceae</taxon>
        <taxon>Metarhizium</taxon>
    </lineage>
</organism>
<reference evidence="2" key="1">
    <citation type="submission" date="2018-12" db="EMBL/GenBank/DDBJ databases">
        <title>The complete genome of Metarhizium rileyi, a key fungal pathogen of Lepidoptera.</title>
        <authorList>
            <person name="Binneck E."/>
            <person name="Lastra C.C.L."/>
            <person name="Sosa-Gomez D.R."/>
        </authorList>
    </citation>
    <scope>NUCLEOTIDE SEQUENCE [LARGE SCALE GENOMIC DNA]</scope>
    <source>
        <strain evidence="2">Cep018-CH2</strain>
    </source>
</reference>
<accession>A0A5C6G2L2</accession>
<dbReference type="EMBL" id="SBHS01000033">
    <property type="protein sequence ID" value="TWU72032.1"/>
    <property type="molecule type" value="Genomic_DNA"/>
</dbReference>
<gene>
    <name evidence="1" type="ORF">ED733_001249</name>
</gene>
<name>A0A5C6G2L2_METRR</name>